<evidence type="ECO:0000256" key="2">
    <source>
        <dbReference type="ARBA" id="ARBA00022833"/>
    </source>
</evidence>
<dbReference type="EMBL" id="JACHXO010000005">
    <property type="protein sequence ID" value="MBB3195732.1"/>
    <property type="molecule type" value="Genomic_DNA"/>
</dbReference>
<keyword evidence="2 3" id="KW-0862">Zinc</keyword>
<feature type="binding site" evidence="3">
    <location>
        <position position="62"/>
    </location>
    <ligand>
        <name>Zn(2+)</name>
        <dbReference type="ChEBI" id="CHEBI:29105"/>
    </ligand>
</feature>
<keyword evidence="6" id="KW-1185">Reference proteome</keyword>
<accession>A0ABR6GVM3</accession>
<dbReference type="PANTHER" id="PTHR36150:SF1">
    <property type="entry name" value="DNA GYRASE INHIBITOR YACG"/>
    <property type="match status" value="1"/>
</dbReference>
<evidence type="ECO:0000313" key="5">
    <source>
        <dbReference type="EMBL" id="MBB3195732.1"/>
    </source>
</evidence>
<evidence type="ECO:0000256" key="1">
    <source>
        <dbReference type="ARBA" id="ARBA00022723"/>
    </source>
</evidence>
<proteinExistence type="inferred from homology"/>
<evidence type="ECO:0000256" key="3">
    <source>
        <dbReference type="HAMAP-Rule" id="MF_00649"/>
    </source>
</evidence>
<gene>
    <name evidence="3" type="primary">yacG</name>
    <name evidence="5" type="ORF">FHS28_003138</name>
</gene>
<protein>
    <recommendedName>
        <fullName evidence="3">DNA gyrase inhibitor YacG</fullName>
    </recommendedName>
</protein>
<evidence type="ECO:0000313" key="6">
    <source>
        <dbReference type="Proteomes" id="UP000574369"/>
    </source>
</evidence>
<dbReference type="PANTHER" id="PTHR36150">
    <property type="entry name" value="DNA GYRASE INHIBITOR YACG"/>
    <property type="match status" value="1"/>
</dbReference>
<feature type="region of interest" description="Disordered" evidence="4">
    <location>
        <begin position="72"/>
        <end position="91"/>
    </location>
</feature>
<comment type="cofactor">
    <cofactor evidence="3">
        <name>Zn(2+)</name>
        <dbReference type="ChEBI" id="CHEBI:29105"/>
    </cofactor>
    <text evidence="3">Binds 1 zinc ion.</text>
</comment>
<feature type="binding site" evidence="3">
    <location>
        <position position="39"/>
    </location>
    <ligand>
        <name>Zn(2+)</name>
        <dbReference type="ChEBI" id="CHEBI:29105"/>
    </ligand>
</feature>
<feature type="region of interest" description="Disordered" evidence="4">
    <location>
        <begin position="1"/>
        <end position="39"/>
    </location>
</feature>
<feature type="compositionally biased region" description="Polar residues" evidence="4">
    <location>
        <begin position="1"/>
        <end position="11"/>
    </location>
</feature>
<comment type="function">
    <text evidence="3">Inhibits all the catalytic activities of DNA gyrase by preventing its interaction with DNA. Acts by binding directly to the C-terminal domain of GyrB, which probably disrupts DNA binding by the gyrase.</text>
</comment>
<name>A0ABR6GVM3_9BURK</name>
<dbReference type="Proteomes" id="UP000574369">
    <property type="component" value="Unassembled WGS sequence"/>
</dbReference>
<comment type="caution">
    <text evidence="5">The sequence shown here is derived from an EMBL/GenBank/DDBJ whole genome shotgun (WGS) entry which is preliminary data.</text>
</comment>
<dbReference type="Pfam" id="PF03884">
    <property type="entry name" value="YacG"/>
    <property type="match status" value="1"/>
</dbReference>
<dbReference type="Gene3D" id="3.30.50.10">
    <property type="entry name" value="Erythroid Transcription Factor GATA-1, subunit A"/>
    <property type="match status" value="1"/>
</dbReference>
<dbReference type="HAMAP" id="MF_00649">
    <property type="entry name" value="DNA_gyrase_inhibitor_YacG"/>
    <property type="match status" value="1"/>
</dbReference>
<reference evidence="5 6" key="1">
    <citation type="submission" date="2020-08" db="EMBL/GenBank/DDBJ databases">
        <title>Genomic Encyclopedia of Type Strains, Phase III (KMG-III): the genomes of soil and plant-associated and newly described type strains.</title>
        <authorList>
            <person name="Whitman W."/>
        </authorList>
    </citation>
    <scope>NUCLEOTIDE SEQUENCE [LARGE SCALE GENOMIC DNA]</scope>
    <source>
        <strain evidence="5 6">CECT 7247</strain>
    </source>
</reference>
<sequence>MTSKPLSSLPASQSGSPTSNPTSSAAPGSTSGSPRIVPCPTCGGDSIFAPSNPWRPFCGQRCRQIDLGHWADESFRVPAPPTTEDENDAEQ</sequence>
<dbReference type="RefSeq" id="WP_088452077.1">
    <property type="nucleotide sequence ID" value="NZ_JACHXO010000005.1"/>
</dbReference>
<comment type="similarity">
    <text evidence="3">Belongs to the DNA gyrase inhibitor YacG family.</text>
</comment>
<dbReference type="SUPFAM" id="SSF57716">
    <property type="entry name" value="Glucocorticoid receptor-like (DNA-binding domain)"/>
    <property type="match status" value="1"/>
</dbReference>
<dbReference type="InterPro" id="IPR013088">
    <property type="entry name" value="Znf_NHR/GATA"/>
</dbReference>
<feature type="binding site" evidence="3">
    <location>
        <position position="58"/>
    </location>
    <ligand>
        <name>Zn(2+)</name>
        <dbReference type="ChEBI" id="CHEBI:29105"/>
    </ligand>
</feature>
<feature type="compositionally biased region" description="Low complexity" evidence="4">
    <location>
        <begin position="12"/>
        <end position="34"/>
    </location>
</feature>
<keyword evidence="1 3" id="KW-0479">Metal-binding</keyword>
<comment type="subunit">
    <text evidence="3">Interacts with GyrB.</text>
</comment>
<feature type="binding site" evidence="3">
    <location>
        <position position="42"/>
    </location>
    <ligand>
        <name>Zn(2+)</name>
        <dbReference type="ChEBI" id="CHEBI:29105"/>
    </ligand>
</feature>
<evidence type="ECO:0000256" key="4">
    <source>
        <dbReference type="SAM" id="MobiDB-lite"/>
    </source>
</evidence>
<dbReference type="InterPro" id="IPR005584">
    <property type="entry name" value="DNA_gyrase_inhibitor_YacG"/>
</dbReference>
<organism evidence="5 6">
    <name type="scientific">Roseateles terrae</name>
    <dbReference type="NCBI Taxonomy" id="431060"/>
    <lineage>
        <taxon>Bacteria</taxon>
        <taxon>Pseudomonadati</taxon>
        <taxon>Pseudomonadota</taxon>
        <taxon>Betaproteobacteria</taxon>
        <taxon>Burkholderiales</taxon>
        <taxon>Sphaerotilaceae</taxon>
        <taxon>Roseateles</taxon>
    </lineage>
</organism>